<evidence type="ECO:0000313" key="3">
    <source>
        <dbReference type="Proteomes" id="UP000296049"/>
    </source>
</evidence>
<dbReference type="EMBL" id="KB742651">
    <property type="protein sequence ID" value="EOB05936.1"/>
    <property type="molecule type" value="Genomic_DNA"/>
</dbReference>
<evidence type="ECO:0000256" key="1">
    <source>
        <dbReference type="SAM" id="MobiDB-lite"/>
    </source>
</evidence>
<accession>R0K707</accession>
<feature type="compositionally biased region" description="Low complexity" evidence="1">
    <location>
        <begin position="344"/>
        <end position="353"/>
    </location>
</feature>
<proteinExistence type="predicted"/>
<protein>
    <submittedName>
        <fullName evidence="2">Uncharacterized protein</fullName>
    </submittedName>
</protein>
<sequence length="401" mass="43021">MKSSIKGFHKTKGIPRQEQWQVCFAKEIATPRIVPEPNQRSAPRVQENARLRGNDAKPTGLFSLEKGQEVPTSPLSASEAVSLHQEHNRALPLALQLPRPVPRALYPVGMGPTGAANTELSRRELLEAAMGLCPKHRTSYKTYTGTSLILQALVLAYSPVSQGPLQSELTPKTTNCTQLQGVGSAPGASQPRGFCWSLQQSLHTPLLVLPGSACRHKHTHVCDTPRCQQDPRSLSPVASSPSCPQQSTAVSELLAVRRGTAPCPALGQMNEGGTEASSAPAPLPALRLIPQRLGQPRPYSHAICSLPQPKQAGSRCSLCAGDPTGNHWGSEVEHSKGNTSEKITTPVPGTTPGGLQNTDWNLEDGCYVNPHDLSCQARILTGNGWHRPTAKKAQETLLHTN</sequence>
<keyword evidence="3" id="KW-1185">Reference proteome</keyword>
<organism evidence="2 3">
    <name type="scientific">Anas platyrhynchos</name>
    <name type="common">Mallard</name>
    <name type="synonym">Anas boschas</name>
    <dbReference type="NCBI Taxonomy" id="8839"/>
    <lineage>
        <taxon>Eukaryota</taxon>
        <taxon>Metazoa</taxon>
        <taxon>Chordata</taxon>
        <taxon>Craniata</taxon>
        <taxon>Vertebrata</taxon>
        <taxon>Euteleostomi</taxon>
        <taxon>Archelosauria</taxon>
        <taxon>Archosauria</taxon>
        <taxon>Dinosauria</taxon>
        <taxon>Saurischia</taxon>
        <taxon>Theropoda</taxon>
        <taxon>Coelurosauria</taxon>
        <taxon>Aves</taxon>
        <taxon>Neognathae</taxon>
        <taxon>Galloanserae</taxon>
        <taxon>Anseriformes</taxon>
        <taxon>Anatidae</taxon>
        <taxon>Anatinae</taxon>
        <taxon>Anas</taxon>
    </lineage>
</organism>
<evidence type="ECO:0000313" key="2">
    <source>
        <dbReference type="EMBL" id="EOB05936.1"/>
    </source>
</evidence>
<feature type="region of interest" description="Disordered" evidence="1">
    <location>
        <begin position="332"/>
        <end position="353"/>
    </location>
</feature>
<reference evidence="3" key="1">
    <citation type="journal article" date="2013" name="Nat. Genet.">
        <title>The duck genome and transcriptome provide insight into an avian influenza virus reservoir species.</title>
        <authorList>
            <person name="Huang Y."/>
            <person name="Li Y."/>
            <person name="Burt D.W."/>
            <person name="Chen H."/>
            <person name="Zhang Y."/>
            <person name="Qian W."/>
            <person name="Kim H."/>
            <person name="Gan S."/>
            <person name="Zhao Y."/>
            <person name="Li J."/>
            <person name="Yi K."/>
            <person name="Feng H."/>
            <person name="Zhu P."/>
            <person name="Li B."/>
            <person name="Liu Q."/>
            <person name="Fairley S."/>
            <person name="Magor K.E."/>
            <person name="Du Z."/>
            <person name="Hu X."/>
            <person name="Goodman L."/>
            <person name="Tafer H."/>
            <person name="Vignal A."/>
            <person name="Lee T."/>
            <person name="Kim K.W."/>
            <person name="Sheng Z."/>
            <person name="An Y."/>
            <person name="Searle S."/>
            <person name="Herrero J."/>
            <person name="Groenen M.A."/>
            <person name="Crooijmans R.P."/>
            <person name="Faraut T."/>
            <person name="Cai Q."/>
            <person name="Webster R.G."/>
            <person name="Aldridge J.R."/>
            <person name="Warren W.C."/>
            <person name="Bartschat S."/>
            <person name="Kehr S."/>
            <person name="Marz M."/>
            <person name="Stadler P.F."/>
            <person name="Smith J."/>
            <person name="Kraus R.H."/>
            <person name="Zhao Y."/>
            <person name="Ren L."/>
            <person name="Fei J."/>
            <person name="Morisson M."/>
            <person name="Kaiser P."/>
            <person name="Griffin D.K."/>
            <person name="Rao M."/>
            <person name="Pitel F."/>
            <person name="Wang J."/>
            <person name="Li N."/>
        </authorList>
    </citation>
    <scope>NUCLEOTIDE SEQUENCE [LARGE SCALE GENOMIC DNA]</scope>
</reference>
<feature type="region of interest" description="Disordered" evidence="1">
    <location>
        <begin position="34"/>
        <end position="60"/>
    </location>
</feature>
<dbReference type="AlphaFoldDB" id="R0K707"/>
<name>R0K707_ANAPL</name>
<gene>
    <name evidence="2" type="ORF">Anapl_00591</name>
</gene>
<dbReference type="Proteomes" id="UP000296049">
    <property type="component" value="Unassembled WGS sequence"/>
</dbReference>